<dbReference type="Proteomes" id="UP000095594">
    <property type="component" value="Unassembled WGS sequence"/>
</dbReference>
<feature type="transmembrane region" description="Helical" evidence="5">
    <location>
        <begin position="6"/>
        <end position="28"/>
    </location>
</feature>
<keyword evidence="4 5" id="KW-0472">Membrane</keyword>
<sequence length="187" mass="20048">MKNNLSIKTIVAIGIGSAVFMILARFAAIPTPIPNTTFNTAYGFLALMAVIFGPIAGVSIGFIGHTLTDLTAYGSPWFSWIIATAIVGLVIGFAAKRLNINEGEFGKKQIILFNIYQVVANVIAWFVVAPSLDILIYAEPANKVYVQGAVAGFLNMITVAVLGSILLYSYAKSRVKKGSLDREDDIA</sequence>
<dbReference type="InterPro" id="IPR009825">
    <property type="entry name" value="ECF_substrate-spec-like"/>
</dbReference>
<evidence type="ECO:0000256" key="2">
    <source>
        <dbReference type="ARBA" id="ARBA00022692"/>
    </source>
</evidence>
<feature type="transmembrane region" description="Helical" evidence="5">
    <location>
        <begin position="115"/>
        <end position="138"/>
    </location>
</feature>
<dbReference type="PANTHER" id="PTHR37815">
    <property type="entry name" value="UPF0397 PROTEIN BC_2624-RELATED"/>
    <property type="match status" value="1"/>
</dbReference>
<dbReference type="HAMAP" id="MF_01572">
    <property type="entry name" value="UPF0397"/>
    <property type="match status" value="1"/>
</dbReference>
<organism evidence="6 7">
    <name type="scientific">Clostridium disporicum</name>
    <dbReference type="NCBI Taxonomy" id="84024"/>
    <lineage>
        <taxon>Bacteria</taxon>
        <taxon>Bacillati</taxon>
        <taxon>Bacillota</taxon>
        <taxon>Clostridia</taxon>
        <taxon>Eubacteriales</taxon>
        <taxon>Clostridiaceae</taxon>
        <taxon>Clostridium</taxon>
    </lineage>
</organism>
<evidence type="ECO:0000313" key="6">
    <source>
        <dbReference type="EMBL" id="CUN78882.1"/>
    </source>
</evidence>
<keyword evidence="3 5" id="KW-1133">Transmembrane helix</keyword>
<dbReference type="Gene3D" id="1.10.1760.20">
    <property type="match status" value="1"/>
</dbReference>
<dbReference type="EMBL" id="CYZX01000003">
    <property type="protein sequence ID" value="CUN78882.1"/>
    <property type="molecule type" value="Genomic_DNA"/>
</dbReference>
<dbReference type="OrthoDB" id="4550662at2"/>
<evidence type="ECO:0000256" key="3">
    <source>
        <dbReference type="ARBA" id="ARBA00022989"/>
    </source>
</evidence>
<dbReference type="Pfam" id="PF07155">
    <property type="entry name" value="ECF-ribofla_trS"/>
    <property type="match status" value="1"/>
</dbReference>
<protein>
    <recommendedName>
        <fullName evidence="5">UPF0397 protein ERS852471_00490</fullName>
    </recommendedName>
</protein>
<name>A0A173ZR35_9CLOT</name>
<gene>
    <name evidence="6" type="ORF">ERS852471_00490</name>
</gene>
<dbReference type="NCBIfam" id="NF010182">
    <property type="entry name" value="PRK13661.1"/>
    <property type="match status" value="1"/>
</dbReference>
<feature type="transmembrane region" description="Helical" evidence="5">
    <location>
        <begin position="144"/>
        <end position="168"/>
    </location>
</feature>
<dbReference type="PANTHER" id="PTHR37815:SF3">
    <property type="entry name" value="UPF0397 PROTEIN SPR0429"/>
    <property type="match status" value="1"/>
</dbReference>
<dbReference type="RefSeq" id="WP_055263579.1">
    <property type="nucleotide sequence ID" value="NZ_CABIXQ010000003.1"/>
</dbReference>
<dbReference type="AlphaFoldDB" id="A0A173ZR35"/>
<evidence type="ECO:0000256" key="1">
    <source>
        <dbReference type="ARBA" id="ARBA00022475"/>
    </source>
</evidence>
<dbReference type="GO" id="GO:0005886">
    <property type="term" value="C:plasma membrane"/>
    <property type="evidence" value="ECO:0007669"/>
    <property type="project" value="UniProtKB-SubCell"/>
</dbReference>
<feature type="transmembrane region" description="Helical" evidence="5">
    <location>
        <begin position="40"/>
        <end position="65"/>
    </location>
</feature>
<comment type="similarity">
    <text evidence="5">Belongs to the UPF0397 family.</text>
</comment>
<comment type="subcellular location">
    <subcellularLocation>
        <location evidence="5">Cell membrane</location>
        <topology evidence="5">Multi-pass membrane protein</topology>
    </subcellularLocation>
</comment>
<reference evidence="6 7" key="1">
    <citation type="submission" date="2015-09" db="EMBL/GenBank/DDBJ databases">
        <authorList>
            <consortium name="Pathogen Informatics"/>
        </authorList>
    </citation>
    <scope>NUCLEOTIDE SEQUENCE [LARGE SCALE GENOMIC DNA]</scope>
    <source>
        <strain evidence="6 7">2789STDY5834856</strain>
    </source>
</reference>
<evidence type="ECO:0000256" key="4">
    <source>
        <dbReference type="ARBA" id="ARBA00023136"/>
    </source>
</evidence>
<accession>A0A173ZR35</accession>
<feature type="transmembrane region" description="Helical" evidence="5">
    <location>
        <begin position="77"/>
        <end position="95"/>
    </location>
</feature>
<keyword evidence="2 5" id="KW-0812">Transmembrane</keyword>
<dbReference type="InterPro" id="IPR022914">
    <property type="entry name" value="UPF0397"/>
</dbReference>
<proteinExistence type="inferred from homology"/>
<keyword evidence="1 5" id="KW-1003">Cell membrane</keyword>
<evidence type="ECO:0000256" key="5">
    <source>
        <dbReference type="HAMAP-Rule" id="MF_01572"/>
    </source>
</evidence>
<evidence type="ECO:0000313" key="7">
    <source>
        <dbReference type="Proteomes" id="UP000095594"/>
    </source>
</evidence>